<gene>
    <name evidence="3" type="ORF">POM88_009505</name>
</gene>
<feature type="compositionally biased region" description="Basic and acidic residues" evidence="1">
    <location>
        <begin position="79"/>
        <end position="96"/>
    </location>
</feature>
<protein>
    <submittedName>
        <fullName evidence="3">Uncharacterized protein</fullName>
    </submittedName>
</protein>
<dbReference type="AlphaFoldDB" id="A0AAD8JC18"/>
<feature type="compositionally biased region" description="Polar residues" evidence="1">
    <location>
        <begin position="114"/>
        <end position="123"/>
    </location>
</feature>
<feature type="signal peptide" evidence="2">
    <location>
        <begin position="1"/>
        <end position="20"/>
    </location>
</feature>
<sequence>MHFVTSLLIFIFLCMHACTARHLPLFEKDFPQQTFPAKMAKVVSFKTNQEDSTNGNKNMVERSDHNQDEDSVNVFNAAKENDTSQKEKTEDHRGSEIDVSLSRKRIDGLMSPNRIDQSTSQAVKPNAKQVLPEGSKSRRPHEDEEALHKGVKERPVVLEMDYNPPQRKSPIHNK</sequence>
<organism evidence="3 4">
    <name type="scientific">Heracleum sosnowskyi</name>
    <dbReference type="NCBI Taxonomy" id="360622"/>
    <lineage>
        <taxon>Eukaryota</taxon>
        <taxon>Viridiplantae</taxon>
        <taxon>Streptophyta</taxon>
        <taxon>Embryophyta</taxon>
        <taxon>Tracheophyta</taxon>
        <taxon>Spermatophyta</taxon>
        <taxon>Magnoliopsida</taxon>
        <taxon>eudicotyledons</taxon>
        <taxon>Gunneridae</taxon>
        <taxon>Pentapetalae</taxon>
        <taxon>asterids</taxon>
        <taxon>campanulids</taxon>
        <taxon>Apiales</taxon>
        <taxon>Apiaceae</taxon>
        <taxon>Apioideae</taxon>
        <taxon>apioid superclade</taxon>
        <taxon>Tordylieae</taxon>
        <taxon>Tordyliinae</taxon>
        <taxon>Heracleum</taxon>
    </lineage>
</organism>
<feature type="compositionally biased region" description="Basic and acidic residues" evidence="1">
    <location>
        <begin position="59"/>
        <end position="68"/>
    </location>
</feature>
<reference evidence="3" key="1">
    <citation type="submission" date="2023-02" db="EMBL/GenBank/DDBJ databases">
        <title>Genome of toxic invasive species Heracleum sosnowskyi carries increased number of genes despite the absence of recent whole-genome duplications.</title>
        <authorList>
            <person name="Schelkunov M."/>
            <person name="Shtratnikova V."/>
            <person name="Makarenko M."/>
            <person name="Klepikova A."/>
            <person name="Omelchenko D."/>
            <person name="Novikova G."/>
            <person name="Obukhova E."/>
            <person name="Bogdanov V."/>
            <person name="Penin A."/>
            <person name="Logacheva M."/>
        </authorList>
    </citation>
    <scope>NUCLEOTIDE SEQUENCE</scope>
    <source>
        <strain evidence="3">Hsosn_3</strain>
        <tissue evidence="3">Leaf</tissue>
    </source>
</reference>
<feature type="region of interest" description="Disordered" evidence="1">
    <location>
        <begin position="47"/>
        <end position="174"/>
    </location>
</feature>
<dbReference type="EMBL" id="JAUIZM010000002">
    <property type="protein sequence ID" value="KAK1399642.1"/>
    <property type="molecule type" value="Genomic_DNA"/>
</dbReference>
<evidence type="ECO:0000313" key="4">
    <source>
        <dbReference type="Proteomes" id="UP001237642"/>
    </source>
</evidence>
<name>A0AAD8JC18_9APIA</name>
<dbReference type="InterPro" id="IPR053313">
    <property type="entry name" value="RGF"/>
</dbReference>
<dbReference type="PANTHER" id="PTHR34961:SF1">
    <property type="entry name" value="ROOT MERISTEM GROWTH FACTOR 10"/>
    <property type="match status" value="1"/>
</dbReference>
<accession>A0AAD8JC18</accession>
<feature type="chain" id="PRO_5042286587" evidence="2">
    <location>
        <begin position="21"/>
        <end position="174"/>
    </location>
</feature>
<reference evidence="3" key="2">
    <citation type="submission" date="2023-05" db="EMBL/GenBank/DDBJ databases">
        <authorList>
            <person name="Schelkunov M.I."/>
        </authorList>
    </citation>
    <scope>NUCLEOTIDE SEQUENCE</scope>
    <source>
        <strain evidence="3">Hsosn_3</strain>
        <tissue evidence="3">Leaf</tissue>
    </source>
</reference>
<evidence type="ECO:0000313" key="3">
    <source>
        <dbReference type="EMBL" id="KAK1399642.1"/>
    </source>
</evidence>
<comment type="caution">
    <text evidence="3">The sequence shown here is derived from an EMBL/GenBank/DDBJ whole genome shotgun (WGS) entry which is preliminary data.</text>
</comment>
<feature type="compositionally biased region" description="Polar residues" evidence="1">
    <location>
        <begin position="47"/>
        <end position="57"/>
    </location>
</feature>
<dbReference type="PANTHER" id="PTHR34961">
    <property type="entry name" value="TRANSMEMBRANE PROTEIN"/>
    <property type="match status" value="1"/>
</dbReference>
<dbReference type="Proteomes" id="UP001237642">
    <property type="component" value="Unassembled WGS sequence"/>
</dbReference>
<evidence type="ECO:0000256" key="2">
    <source>
        <dbReference type="SAM" id="SignalP"/>
    </source>
</evidence>
<proteinExistence type="predicted"/>
<evidence type="ECO:0000256" key="1">
    <source>
        <dbReference type="SAM" id="MobiDB-lite"/>
    </source>
</evidence>
<feature type="compositionally biased region" description="Basic and acidic residues" evidence="1">
    <location>
        <begin position="140"/>
        <end position="156"/>
    </location>
</feature>
<keyword evidence="4" id="KW-1185">Reference proteome</keyword>
<keyword evidence="2" id="KW-0732">Signal</keyword>